<evidence type="ECO:0000256" key="1">
    <source>
        <dbReference type="SAM" id="MobiDB-lite"/>
    </source>
</evidence>
<gene>
    <name evidence="2" type="ORF">PUR21_00785</name>
</gene>
<evidence type="ECO:0000313" key="2">
    <source>
        <dbReference type="EMBL" id="MEN3226224.1"/>
    </source>
</evidence>
<proteinExistence type="predicted"/>
<feature type="region of interest" description="Disordered" evidence="1">
    <location>
        <begin position="124"/>
        <end position="166"/>
    </location>
</feature>
<name>A0ABU9Z560_9HYPH</name>
<evidence type="ECO:0000313" key="3">
    <source>
        <dbReference type="Proteomes" id="UP001404845"/>
    </source>
</evidence>
<accession>A0ABU9Z560</accession>
<reference evidence="2 3" key="1">
    <citation type="journal article" date="2023" name="PLoS ONE">
        <title>Complete genome assembly of Hawai'i environmental nontuberculous mycobacteria reveals unexpected co-isolation with methylobacteria.</title>
        <authorList>
            <person name="Hendrix J."/>
            <person name="Epperson L.E."/>
            <person name="Tong E.I."/>
            <person name="Chan Y.L."/>
            <person name="Hasan N.A."/>
            <person name="Dawrs S.N."/>
            <person name="Norton G.J."/>
            <person name="Virdi R."/>
            <person name="Crooks J.L."/>
            <person name="Chan E.D."/>
            <person name="Honda J.R."/>
            <person name="Strong M."/>
        </authorList>
    </citation>
    <scope>NUCLEOTIDE SEQUENCE [LARGE SCALE GENOMIC DNA]</scope>
    <source>
        <strain evidence="2 3">NJH_HI01</strain>
    </source>
</reference>
<keyword evidence="3" id="KW-1185">Reference proteome</keyword>
<protein>
    <submittedName>
        <fullName evidence="2">Uncharacterized protein</fullName>
    </submittedName>
</protein>
<dbReference type="Proteomes" id="UP001404845">
    <property type="component" value="Unassembled WGS sequence"/>
</dbReference>
<sequence>MARATPANLKAVRKIGPVRVVAIRAHILNELARLLPDARATHDQSATDQRRLDRLRAVPAGALLLVPLLVERSGSADPTWADLAAMRRVEAARALGLSAADLDAIVSALVRALLPERQRIQSAPIHDQDAASDVRNQEAHTELLRARDREWDEAAPKRSAPSAGAS</sequence>
<feature type="compositionally biased region" description="Basic and acidic residues" evidence="1">
    <location>
        <begin position="135"/>
        <end position="156"/>
    </location>
</feature>
<dbReference type="RefSeq" id="WP_345970022.1">
    <property type="nucleotide sequence ID" value="NZ_JAQYXL010000001.1"/>
</dbReference>
<dbReference type="EMBL" id="JAQYXL010000001">
    <property type="protein sequence ID" value="MEN3226224.1"/>
    <property type="molecule type" value="Genomic_DNA"/>
</dbReference>
<comment type="caution">
    <text evidence="2">The sequence shown here is derived from an EMBL/GenBank/DDBJ whole genome shotgun (WGS) entry which is preliminary data.</text>
</comment>
<organism evidence="2 3">
    <name type="scientific">Methylorubrum rhodesianum</name>
    <dbReference type="NCBI Taxonomy" id="29427"/>
    <lineage>
        <taxon>Bacteria</taxon>
        <taxon>Pseudomonadati</taxon>
        <taxon>Pseudomonadota</taxon>
        <taxon>Alphaproteobacteria</taxon>
        <taxon>Hyphomicrobiales</taxon>
        <taxon>Methylobacteriaceae</taxon>
        <taxon>Methylorubrum</taxon>
    </lineage>
</organism>